<name>B9G3C9_ORYSJ</name>
<protein>
    <submittedName>
        <fullName evidence="2">Uncharacterized protein</fullName>
    </submittedName>
</protein>
<dbReference type="Proteomes" id="UP000007752">
    <property type="component" value="Chromosome 9"/>
</dbReference>
<feature type="region of interest" description="Disordered" evidence="1">
    <location>
        <begin position="129"/>
        <end position="158"/>
    </location>
</feature>
<proteinExistence type="predicted"/>
<evidence type="ECO:0000256" key="1">
    <source>
        <dbReference type="SAM" id="MobiDB-lite"/>
    </source>
</evidence>
<reference evidence="2" key="2">
    <citation type="submission" date="2008-12" db="EMBL/GenBank/DDBJ databases">
        <title>Improved gene annotation of the rice (Oryza sativa) genomes.</title>
        <authorList>
            <person name="Wang J."/>
            <person name="Li R."/>
            <person name="Fan W."/>
            <person name="Huang Q."/>
            <person name="Zhang J."/>
            <person name="Zhou Y."/>
            <person name="Hu Y."/>
            <person name="Zi S."/>
            <person name="Li J."/>
            <person name="Ni P."/>
            <person name="Zheng H."/>
            <person name="Zhang Y."/>
            <person name="Zhao M."/>
            <person name="Hao Q."/>
            <person name="McDermott J."/>
            <person name="Samudrala R."/>
            <person name="Kristiansen K."/>
            <person name="Wong G.K.-S."/>
        </authorList>
    </citation>
    <scope>NUCLEOTIDE SEQUENCE</scope>
</reference>
<organism evidence="2">
    <name type="scientific">Oryza sativa subsp. japonica</name>
    <name type="common">Rice</name>
    <dbReference type="NCBI Taxonomy" id="39947"/>
    <lineage>
        <taxon>Eukaryota</taxon>
        <taxon>Viridiplantae</taxon>
        <taxon>Streptophyta</taxon>
        <taxon>Embryophyta</taxon>
        <taxon>Tracheophyta</taxon>
        <taxon>Spermatophyta</taxon>
        <taxon>Magnoliopsida</taxon>
        <taxon>Liliopsida</taxon>
        <taxon>Poales</taxon>
        <taxon>Poaceae</taxon>
        <taxon>BOP clade</taxon>
        <taxon>Oryzoideae</taxon>
        <taxon>Oryzeae</taxon>
        <taxon>Oryzinae</taxon>
        <taxon>Oryza</taxon>
        <taxon>Oryza sativa</taxon>
    </lineage>
</organism>
<accession>B9G3C9</accession>
<evidence type="ECO:0000313" key="2">
    <source>
        <dbReference type="EMBL" id="EEE69626.1"/>
    </source>
</evidence>
<gene>
    <name evidence="2" type="ORF">OsJ_29214</name>
</gene>
<reference evidence="2" key="1">
    <citation type="journal article" date="2005" name="PLoS Biol.">
        <title>The genomes of Oryza sativa: a history of duplications.</title>
        <authorList>
            <person name="Yu J."/>
            <person name="Wang J."/>
            <person name="Lin W."/>
            <person name="Li S."/>
            <person name="Li H."/>
            <person name="Zhou J."/>
            <person name="Ni P."/>
            <person name="Dong W."/>
            <person name="Hu S."/>
            <person name="Zeng C."/>
            <person name="Zhang J."/>
            <person name="Zhang Y."/>
            <person name="Li R."/>
            <person name="Xu Z."/>
            <person name="Li S."/>
            <person name="Li X."/>
            <person name="Zheng H."/>
            <person name="Cong L."/>
            <person name="Lin L."/>
            <person name="Yin J."/>
            <person name="Geng J."/>
            <person name="Li G."/>
            <person name="Shi J."/>
            <person name="Liu J."/>
            <person name="Lv H."/>
            <person name="Li J."/>
            <person name="Wang J."/>
            <person name="Deng Y."/>
            <person name="Ran L."/>
            <person name="Shi X."/>
            <person name="Wang X."/>
            <person name="Wu Q."/>
            <person name="Li C."/>
            <person name="Ren X."/>
            <person name="Wang J."/>
            <person name="Wang X."/>
            <person name="Li D."/>
            <person name="Liu D."/>
            <person name="Zhang X."/>
            <person name="Ji Z."/>
            <person name="Zhao W."/>
            <person name="Sun Y."/>
            <person name="Zhang Z."/>
            <person name="Bao J."/>
            <person name="Han Y."/>
            <person name="Dong L."/>
            <person name="Ji J."/>
            <person name="Chen P."/>
            <person name="Wu S."/>
            <person name="Liu J."/>
            <person name="Xiao Y."/>
            <person name="Bu D."/>
            <person name="Tan J."/>
            <person name="Yang L."/>
            <person name="Ye C."/>
            <person name="Zhang J."/>
            <person name="Xu J."/>
            <person name="Zhou Y."/>
            <person name="Yu Y."/>
            <person name="Zhang B."/>
            <person name="Zhuang S."/>
            <person name="Wei H."/>
            <person name="Liu B."/>
            <person name="Lei M."/>
            <person name="Yu H."/>
            <person name="Li Y."/>
            <person name="Xu H."/>
            <person name="Wei S."/>
            <person name="He X."/>
            <person name="Fang L."/>
            <person name="Zhang Z."/>
            <person name="Zhang Y."/>
            <person name="Huang X."/>
            <person name="Su Z."/>
            <person name="Tong W."/>
            <person name="Li J."/>
            <person name="Tong Z."/>
            <person name="Li S."/>
            <person name="Ye J."/>
            <person name="Wang L."/>
            <person name="Fang L."/>
            <person name="Lei T."/>
            <person name="Chen C."/>
            <person name="Chen H."/>
            <person name="Xu Z."/>
            <person name="Li H."/>
            <person name="Huang H."/>
            <person name="Zhang F."/>
            <person name="Xu H."/>
            <person name="Li N."/>
            <person name="Zhao C."/>
            <person name="Li S."/>
            <person name="Dong L."/>
            <person name="Huang Y."/>
            <person name="Li L."/>
            <person name="Xi Y."/>
            <person name="Qi Q."/>
            <person name="Li W."/>
            <person name="Zhang B."/>
            <person name="Hu W."/>
            <person name="Zhang Y."/>
            <person name="Tian X."/>
            <person name="Jiao Y."/>
            <person name="Liang X."/>
            <person name="Jin J."/>
            <person name="Gao L."/>
            <person name="Zheng W."/>
            <person name="Hao B."/>
            <person name="Liu S."/>
            <person name="Wang W."/>
            <person name="Yuan L."/>
            <person name="Cao M."/>
            <person name="McDermott J."/>
            <person name="Samudrala R."/>
            <person name="Wang J."/>
            <person name="Wong G.K."/>
            <person name="Yang H."/>
        </authorList>
    </citation>
    <scope>NUCLEOTIDE SEQUENCE [LARGE SCALE GENOMIC DNA]</scope>
</reference>
<sequence length="232" mass="25526">MPASPRALAATVGLELDKVAVGSSTEKKAAVVTAWLSLPSRRPTPLPEPFLHRRRREGHHRGEPRLTDGQIRRSRFSLVVGTGSAPRRLATGVMDVELRLVANVGSGLLASCRRRIQPYCRIRDATPRWRRGGREKGGDSTGGSSSNSSSEEDERDVAAHRMSDMNQCACHRKRRKEDVAQGVPTVAAAPGDMMAKVREASASADQGVGGRLVAHWREPRLRRERERGEGRW</sequence>
<dbReference type="AlphaFoldDB" id="B9G3C9"/>
<dbReference type="EMBL" id="CM000146">
    <property type="protein sequence ID" value="EEE69626.1"/>
    <property type="molecule type" value="Genomic_DNA"/>
</dbReference>
<feature type="compositionally biased region" description="Basic and acidic residues" evidence="1">
    <location>
        <begin position="129"/>
        <end position="138"/>
    </location>
</feature>